<name>A0A1I6HPR4_9RHOB</name>
<dbReference type="EMBL" id="FOYO01000001">
    <property type="protein sequence ID" value="SFR56436.1"/>
    <property type="molecule type" value="Genomic_DNA"/>
</dbReference>
<evidence type="ECO:0000313" key="2">
    <source>
        <dbReference type="EMBL" id="SFR56436.1"/>
    </source>
</evidence>
<keyword evidence="1" id="KW-1133">Transmembrane helix</keyword>
<dbReference type="RefSeq" id="WP_175500711.1">
    <property type="nucleotide sequence ID" value="NZ_FOYO01000001.1"/>
</dbReference>
<dbReference type="AlphaFoldDB" id="A0A1I6HPR4"/>
<reference evidence="3" key="1">
    <citation type="submission" date="2016-10" db="EMBL/GenBank/DDBJ databases">
        <authorList>
            <person name="Varghese N."/>
            <person name="Submissions S."/>
        </authorList>
    </citation>
    <scope>NUCLEOTIDE SEQUENCE [LARGE SCALE GENOMIC DNA]</scope>
    <source>
        <strain evidence="3">DSM 26921</strain>
    </source>
</reference>
<sequence length="57" mass="6422">MSTPPGRVEDYTKPFLVMAFVVIFTGLFILWAAFGYVISLVTSLFLHIALGFIPKRE</sequence>
<dbReference type="STRING" id="670154.SAMN04488002_3242"/>
<organism evidence="2 3">
    <name type="scientific">Litoreibacter janthinus</name>
    <dbReference type="NCBI Taxonomy" id="670154"/>
    <lineage>
        <taxon>Bacteria</taxon>
        <taxon>Pseudomonadati</taxon>
        <taxon>Pseudomonadota</taxon>
        <taxon>Alphaproteobacteria</taxon>
        <taxon>Rhodobacterales</taxon>
        <taxon>Roseobacteraceae</taxon>
        <taxon>Litoreibacter</taxon>
    </lineage>
</organism>
<protein>
    <submittedName>
        <fullName evidence="2">Uncharacterized protein</fullName>
    </submittedName>
</protein>
<keyword evidence="1" id="KW-0812">Transmembrane</keyword>
<keyword evidence="1" id="KW-0472">Membrane</keyword>
<keyword evidence="3" id="KW-1185">Reference proteome</keyword>
<accession>A0A1I6HPR4</accession>
<dbReference type="Proteomes" id="UP000199658">
    <property type="component" value="Unassembled WGS sequence"/>
</dbReference>
<gene>
    <name evidence="2" type="ORF">SAMN04488002_3242</name>
</gene>
<feature type="transmembrane region" description="Helical" evidence="1">
    <location>
        <begin position="20"/>
        <end position="53"/>
    </location>
</feature>
<evidence type="ECO:0000313" key="3">
    <source>
        <dbReference type="Proteomes" id="UP000199658"/>
    </source>
</evidence>
<proteinExistence type="predicted"/>
<evidence type="ECO:0000256" key="1">
    <source>
        <dbReference type="SAM" id="Phobius"/>
    </source>
</evidence>